<dbReference type="Proteomes" id="UP000054359">
    <property type="component" value="Unassembled WGS sequence"/>
</dbReference>
<keyword evidence="2" id="KW-1185">Reference proteome</keyword>
<accession>A0A087SXM5</accession>
<reference evidence="1 2" key="1">
    <citation type="submission" date="2013-11" db="EMBL/GenBank/DDBJ databases">
        <title>Genome sequencing of Stegodyphus mimosarum.</title>
        <authorList>
            <person name="Bechsgaard J."/>
        </authorList>
    </citation>
    <scope>NUCLEOTIDE SEQUENCE [LARGE SCALE GENOMIC DNA]</scope>
</reference>
<evidence type="ECO:0000313" key="2">
    <source>
        <dbReference type="Proteomes" id="UP000054359"/>
    </source>
</evidence>
<organism evidence="1 2">
    <name type="scientific">Stegodyphus mimosarum</name>
    <name type="common">African social velvet spider</name>
    <dbReference type="NCBI Taxonomy" id="407821"/>
    <lineage>
        <taxon>Eukaryota</taxon>
        <taxon>Metazoa</taxon>
        <taxon>Ecdysozoa</taxon>
        <taxon>Arthropoda</taxon>
        <taxon>Chelicerata</taxon>
        <taxon>Arachnida</taxon>
        <taxon>Araneae</taxon>
        <taxon>Araneomorphae</taxon>
        <taxon>Entelegynae</taxon>
        <taxon>Eresoidea</taxon>
        <taxon>Eresidae</taxon>
        <taxon>Stegodyphus</taxon>
    </lineage>
</organism>
<sequence>MESCYLLSSSTYLRCNRKFISNLQIVPYNLSASCYGIGFCNPQIFSSQICAEVKQDDNCKSLILFRIDFDLNILLGMDLQLRFSNN</sequence>
<dbReference type="AlphaFoldDB" id="A0A087SXM5"/>
<dbReference type="EMBL" id="KK112428">
    <property type="protein sequence ID" value="KFM57614.1"/>
    <property type="molecule type" value="Genomic_DNA"/>
</dbReference>
<proteinExistence type="predicted"/>
<feature type="non-terminal residue" evidence="1">
    <location>
        <position position="86"/>
    </location>
</feature>
<gene>
    <name evidence="1" type="ORF">X975_02113</name>
</gene>
<evidence type="ECO:0000313" key="1">
    <source>
        <dbReference type="EMBL" id="KFM57614.1"/>
    </source>
</evidence>
<name>A0A087SXM5_STEMI</name>
<protein>
    <submittedName>
        <fullName evidence="1">Uncharacterized protein</fullName>
    </submittedName>
</protein>